<evidence type="ECO:0000313" key="9">
    <source>
        <dbReference type="EMBL" id="KAJ7344620.1"/>
    </source>
</evidence>
<feature type="domain" description="VWFA" evidence="8">
    <location>
        <begin position="486"/>
        <end position="658"/>
    </location>
</feature>
<keyword evidence="2" id="KW-0964">Secreted</keyword>
<evidence type="ECO:0000256" key="1">
    <source>
        <dbReference type="ARBA" id="ARBA00004498"/>
    </source>
</evidence>
<keyword evidence="5" id="KW-0677">Repeat</keyword>
<feature type="domain" description="VWFA" evidence="8">
    <location>
        <begin position="288"/>
        <end position="461"/>
    </location>
</feature>
<feature type="domain" description="VWFA" evidence="8">
    <location>
        <begin position="896"/>
        <end position="1067"/>
    </location>
</feature>
<gene>
    <name evidence="9" type="ORF">JRQ81_000570</name>
</gene>
<evidence type="ECO:0000256" key="2">
    <source>
        <dbReference type="ARBA" id="ARBA00022525"/>
    </source>
</evidence>
<sequence length="1344" mass="147709">MVQGIQKKAPPPTHCKTSSREHVVFQGLNKHLIKNKQPGALTKEPAHQPKKMRKHRHLPFVAIFCLILSGYHVTQAQQQEIVEVNRKDIVFLIDGTAALGNAPFNAIRDFCAKIINRLEIGPDLIQVAVAQYADTVKPEFNFNTFQTKRDVISSVRKIKPIGGPALDTGTALRYVKNNLFTSAVGSRTSEGVLPMLVLITGGKSRDDVTQPALELKSSGIVVLAVGARNADRAELEQIAYEPSLVFTPTEFRTVALTAILPDVITPIRTLSGTIVETTPIEVLVNKRDIIFLLDGSANVGNANFPYVRDFVVNLVNALDVGIDDIRIGLVQFSENPKTEFFLNSFLTKADVLAHLRQLRLQGGSVLNTGSALDFVLANHFTETGGSRIAENVPQVLVFLAAGPSVDSFQQAANALARAGVLTFCIGVRNADLAELQQIAFNPQIVYFKDAFSDLGDLPQELIRPLTTYVSGEVEEVIITSAEKKIDILFLFDGSSNLVGQFPAVRDFLHQIISDLNVGPDAIRVAVAQFSDNVQVEFNFQDIPSKQEILQKVKRMRIKGGRTLNIGATLDYAMKNLFVRRAGSRIEEGVSQFLVLLVAGRSSDSVAETADALKQAGVVTFVIKAKTADRVELERIVYGPQFILNADTLSRIGDIQPEIVNLLKTIQLGQPAVDDVKKDVVFLIDGSDSTRRSFPEVKSFIQRMIENLDVGPDKVRVALAQYSNTVNLEFPLNEYSDKTDVIRAIQRVSAMGGYPVNTGAALNYLLRNVLTSQAGSRMQDGVPQFIILLTAERSRDDIRRPAIDLKTRGAVPFGIGFGNADITELRTISFVPDFAVLVSGVNELSTVQQLISERVTRLSRAELEALAPELPLLPSPAPPTTGQCGGPGVTKEMGKKDVVFLLDGSQFAAAEFPAIREFIERVVNGLNVGSDNTRVAVIQFSEDPRVEFLLNAHSTKDEVQAAIRRLRPKGGRQVNLGYALEYVSKNIFTRPSGSRIEEGAPQFLILLFSRPSDDTVEDSALQVKQVGVAPLTIAKNVDPEEMVKIALSPEYVFQVSTYQDLPSLEQKLIAPITTLTTEQIQRLIGDTSRPPDIDSEAKDIVFLIDSSNNVRENGLAHIRDFIIRIVQQLDVRPSKVRIGVVQFSNDVFSEFFLKTYQNKDTVLQAIRRLRFRGGAPLNVGKALDFVMKNHFVKSAGSRREEQVPQHLVLLLGGSSQDDVRRPSAVLLASGIKSLGVGARNVDSAELQSITRDPRTAFVVREFTELPTIEKRFFASFEAPQEPPVEPTEPPIDGKKQGDIVFLLDGSINFGKDNFQEVVDFVYGIIDAIYEEGDSIKVGVAQYNSM</sequence>
<dbReference type="PRINTS" id="PR00453">
    <property type="entry name" value="VWFADOMAIN"/>
</dbReference>
<dbReference type="Proteomes" id="UP001142489">
    <property type="component" value="Unassembled WGS sequence"/>
</dbReference>
<keyword evidence="3" id="KW-0272">Extracellular matrix</keyword>
<reference evidence="9" key="1">
    <citation type="journal article" date="2023" name="DNA Res.">
        <title>Chromosome-level genome assembly of Phrynocephalus forsythii using third-generation DNA sequencing and Hi-C analysis.</title>
        <authorList>
            <person name="Qi Y."/>
            <person name="Zhao W."/>
            <person name="Zhao Y."/>
            <person name="Niu C."/>
            <person name="Cao S."/>
            <person name="Zhang Y."/>
        </authorList>
    </citation>
    <scope>NUCLEOTIDE SEQUENCE</scope>
    <source>
        <tissue evidence="9">Muscle</tissue>
    </source>
</reference>
<comment type="subcellular location">
    <subcellularLocation>
        <location evidence="1">Secreted</location>
        <location evidence="1">Extracellular space</location>
        <location evidence="1">Extracellular matrix</location>
    </subcellularLocation>
</comment>
<evidence type="ECO:0000256" key="3">
    <source>
        <dbReference type="ARBA" id="ARBA00022530"/>
    </source>
</evidence>
<dbReference type="FunFam" id="3.40.50.410:FF:000022">
    <property type="entry name" value="Collagen type VI alpha 3 chain"/>
    <property type="match status" value="1"/>
</dbReference>
<dbReference type="InterPro" id="IPR036465">
    <property type="entry name" value="vWFA_dom_sf"/>
</dbReference>
<evidence type="ECO:0000256" key="6">
    <source>
        <dbReference type="ARBA" id="ARBA00022889"/>
    </source>
</evidence>
<accession>A0A9Q0Y5K1</accession>
<feature type="domain" description="VWFA" evidence="8">
    <location>
        <begin position="88"/>
        <end position="263"/>
    </location>
</feature>
<evidence type="ECO:0000256" key="4">
    <source>
        <dbReference type="ARBA" id="ARBA00022729"/>
    </source>
</evidence>
<organism evidence="9 10">
    <name type="scientific">Phrynocephalus forsythii</name>
    <dbReference type="NCBI Taxonomy" id="171643"/>
    <lineage>
        <taxon>Eukaryota</taxon>
        <taxon>Metazoa</taxon>
        <taxon>Chordata</taxon>
        <taxon>Craniata</taxon>
        <taxon>Vertebrata</taxon>
        <taxon>Euteleostomi</taxon>
        <taxon>Lepidosauria</taxon>
        <taxon>Squamata</taxon>
        <taxon>Bifurcata</taxon>
        <taxon>Unidentata</taxon>
        <taxon>Episquamata</taxon>
        <taxon>Toxicofera</taxon>
        <taxon>Iguania</taxon>
        <taxon>Acrodonta</taxon>
        <taxon>Agamidae</taxon>
        <taxon>Agaminae</taxon>
        <taxon>Phrynocephalus</taxon>
    </lineage>
</organism>
<comment type="caution">
    <text evidence="9">The sequence shown here is derived from an EMBL/GenBank/DDBJ whole genome shotgun (WGS) entry which is preliminary data.</text>
</comment>
<dbReference type="SUPFAM" id="SSF53300">
    <property type="entry name" value="vWA-like"/>
    <property type="match status" value="7"/>
</dbReference>
<dbReference type="GO" id="GO:0005615">
    <property type="term" value="C:extracellular space"/>
    <property type="evidence" value="ECO:0007669"/>
    <property type="project" value="TreeGrafter"/>
</dbReference>
<dbReference type="GO" id="GO:0005581">
    <property type="term" value="C:collagen trimer"/>
    <property type="evidence" value="ECO:0007669"/>
    <property type="project" value="UniProtKB-KW"/>
</dbReference>
<protein>
    <recommendedName>
        <fullName evidence="8">VWFA domain-containing protein</fullName>
    </recommendedName>
</protein>
<name>A0A9Q0Y5K1_9SAUR</name>
<dbReference type="OrthoDB" id="6132182at2759"/>
<evidence type="ECO:0000313" key="10">
    <source>
        <dbReference type="Proteomes" id="UP001142489"/>
    </source>
</evidence>
<feature type="domain" description="VWFA" evidence="8">
    <location>
        <begin position="1098"/>
        <end position="1271"/>
    </location>
</feature>
<dbReference type="Gene3D" id="3.40.50.410">
    <property type="entry name" value="von Willebrand factor, type A domain"/>
    <property type="match status" value="7"/>
</dbReference>
<dbReference type="PANTHER" id="PTHR24020:SF13">
    <property type="entry name" value="COLLAGEN ALPHA-3(VI) CHAIN"/>
    <property type="match status" value="1"/>
</dbReference>
<dbReference type="InterPro" id="IPR002035">
    <property type="entry name" value="VWF_A"/>
</dbReference>
<dbReference type="Pfam" id="PF00092">
    <property type="entry name" value="VWA"/>
    <property type="match status" value="7"/>
</dbReference>
<keyword evidence="4" id="KW-0732">Signal</keyword>
<evidence type="ECO:0000256" key="7">
    <source>
        <dbReference type="ARBA" id="ARBA00023119"/>
    </source>
</evidence>
<dbReference type="GO" id="GO:0007155">
    <property type="term" value="P:cell adhesion"/>
    <property type="evidence" value="ECO:0007669"/>
    <property type="project" value="UniProtKB-KW"/>
</dbReference>
<proteinExistence type="predicted"/>
<evidence type="ECO:0000256" key="5">
    <source>
        <dbReference type="ARBA" id="ARBA00022737"/>
    </source>
</evidence>
<keyword evidence="6" id="KW-0130">Cell adhesion</keyword>
<keyword evidence="10" id="KW-1185">Reference proteome</keyword>
<feature type="domain" description="VWFA" evidence="8">
    <location>
        <begin position="1297"/>
        <end position="1344"/>
    </location>
</feature>
<dbReference type="SMART" id="SM00327">
    <property type="entry name" value="VWA"/>
    <property type="match status" value="6"/>
</dbReference>
<keyword evidence="7" id="KW-0176">Collagen</keyword>
<dbReference type="FunFam" id="3.40.50.410:FF:000035">
    <property type="entry name" value="collagen alpha-3(VI) chain isoform X3"/>
    <property type="match status" value="1"/>
</dbReference>
<dbReference type="InterPro" id="IPR050525">
    <property type="entry name" value="ECM_Assembly_Org"/>
</dbReference>
<dbReference type="PANTHER" id="PTHR24020">
    <property type="entry name" value="COLLAGEN ALPHA"/>
    <property type="match status" value="1"/>
</dbReference>
<evidence type="ECO:0000259" key="8">
    <source>
        <dbReference type="PROSITE" id="PS50234"/>
    </source>
</evidence>
<dbReference type="EMBL" id="JAPFRF010000001">
    <property type="protein sequence ID" value="KAJ7344620.1"/>
    <property type="molecule type" value="Genomic_DNA"/>
</dbReference>
<dbReference type="FunFam" id="3.40.50.410:FF:000003">
    <property type="entry name" value="Collagen type VI alpha 3 chain"/>
    <property type="match status" value="4"/>
</dbReference>
<dbReference type="PROSITE" id="PS50234">
    <property type="entry name" value="VWFA"/>
    <property type="match status" value="7"/>
</dbReference>
<feature type="domain" description="VWFA" evidence="8">
    <location>
        <begin position="678"/>
        <end position="854"/>
    </location>
</feature>